<feature type="transmembrane region" description="Helical" evidence="5">
    <location>
        <begin position="128"/>
        <end position="147"/>
    </location>
</feature>
<proteinExistence type="predicted"/>
<keyword evidence="7" id="KW-1185">Reference proteome</keyword>
<feature type="transmembrane region" description="Helical" evidence="5">
    <location>
        <begin position="340"/>
        <end position="357"/>
    </location>
</feature>
<evidence type="ECO:0000256" key="5">
    <source>
        <dbReference type="SAM" id="Phobius"/>
    </source>
</evidence>
<comment type="subcellular location">
    <subcellularLocation>
        <location evidence="1">Membrane</location>
        <topology evidence="1">Multi-pass membrane protein</topology>
    </subcellularLocation>
</comment>
<accession>A0ABM8ZYT1</accession>
<feature type="transmembrane region" description="Helical" evidence="5">
    <location>
        <begin position="231"/>
        <end position="253"/>
    </location>
</feature>
<organism evidence="6 7">
    <name type="scientific">Vibrio marisflavi CECT 7928</name>
    <dbReference type="NCBI Taxonomy" id="634439"/>
    <lineage>
        <taxon>Bacteria</taxon>
        <taxon>Pseudomonadati</taxon>
        <taxon>Pseudomonadota</taxon>
        <taxon>Gammaproteobacteria</taxon>
        <taxon>Vibrionales</taxon>
        <taxon>Vibrionaceae</taxon>
        <taxon>Vibrio</taxon>
    </lineage>
</organism>
<feature type="transmembrane region" description="Helical" evidence="5">
    <location>
        <begin position="363"/>
        <end position="383"/>
    </location>
</feature>
<evidence type="ECO:0000256" key="4">
    <source>
        <dbReference type="ARBA" id="ARBA00023136"/>
    </source>
</evidence>
<feature type="transmembrane region" description="Helical" evidence="5">
    <location>
        <begin position="457"/>
        <end position="474"/>
    </location>
</feature>
<dbReference type="PANTHER" id="PTHR47547:SF1">
    <property type="entry name" value="ASPARTATE-PROTON SYMPORTER"/>
    <property type="match status" value="1"/>
</dbReference>
<feature type="transmembrane region" description="Helical" evidence="5">
    <location>
        <begin position="427"/>
        <end position="445"/>
    </location>
</feature>
<dbReference type="PANTHER" id="PTHR47547">
    <property type="match status" value="1"/>
</dbReference>
<comment type="caution">
    <text evidence="6">The sequence shown here is derived from an EMBL/GenBank/DDBJ whole genome shotgun (WGS) entry which is preliminary data.</text>
</comment>
<keyword evidence="3 5" id="KW-1133">Transmembrane helix</keyword>
<dbReference type="PIRSF" id="PIRSF006060">
    <property type="entry name" value="AA_transporter"/>
    <property type="match status" value="1"/>
</dbReference>
<feature type="transmembrane region" description="Helical" evidence="5">
    <location>
        <begin position="39"/>
        <end position="62"/>
    </location>
</feature>
<protein>
    <submittedName>
        <fullName evidence="6">Aspartate-proton symporter</fullName>
    </submittedName>
</protein>
<dbReference type="Pfam" id="PF13520">
    <property type="entry name" value="AA_permease_2"/>
    <property type="match status" value="1"/>
</dbReference>
<evidence type="ECO:0000256" key="3">
    <source>
        <dbReference type="ARBA" id="ARBA00022989"/>
    </source>
</evidence>
<feature type="transmembrane region" description="Helical" evidence="5">
    <location>
        <begin position="290"/>
        <end position="310"/>
    </location>
</feature>
<feature type="transmembrane region" description="Helical" evidence="5">
    <location>
        <begin position="189"/>
        <end position="211"/>
    </location>
</feature>
<sequence>MRIKRSISPIALLFSSVSAILGSGWLFSAYFTSQLAGPAALLAWVIGGITSIVIAFVFAELCTAFPVTGSSTRIPLLSHGTLVSFVFSWVIWLSYMALTPTEVQAVVQYIAFYFPNLTHTEGALTTQGYVVATLLMLAVSAINTYSLQWLLRANSMLTYLKLIIPIVISLVILAYFHQPAHIVHKEAGGFAPFGMHGVFAAITSGGIVFAFTGFKQAAELAGEARNPAKALPIAIIGSIVICLIVFLLLQTAFLTSMNAHNLAEGWRNLNLSGAMSPLAATLEQDHLSSLLPLLYIGALAGPLASGLMYCSSSSRSLFGMSKNGYLPLALQRITTHGNPIYAIMVNFVVGMLMFAPLPGWDKMVGFLSSLMSLTYAIAPIALLALRKQMPEIKRPFKLPFTPVWSWLAFYIATLMSYWSGWETVSKISFALAIGLVLFFGYHWFTERGRAFKIDWRESTWMWPYFIGLTILSYIGDFGTGKHLLPFGVDFVIIGIFCAVIMMLAMRYRLPDENTKQYVSTFAEQSASN</sequence>
<evidence type="ECO:0000256" key="2">
    <source>
        <dbReference type="ARBA" id="ARBA00022692"/>
    </source>
</evidence>
<evidence type="ECO:0000256" key="1">
    <source>
        <dbReference type="ARBA" id="ARBA00004141"/>
    </source>
</evidence>
<feature type="transmembrane region" description="Helical" evidence="5">
    <location>
        <begin position="74"/>
        <end position="95"/>
    </location>
</feature>
<name>A0ABM8ZYT1_9VIBR</name>
<dbReference type="InterPro" id="IPR052962">
    <property type="entry name" value="AA_Transporter_AGT"/>
</dbReference>
<gene>
    <name evidence="6" type="primary">yveA_1</name>
    <name evidence="6" type="ORF">VMF7928_00193</name>
</gene>
<dbReference type="RefSeq" id="WP_237359604.1">
    <property type="nucleotide sequence ID" value="NZ_CAKLDM010000001.1"/>
</dbReference>
<feature type="transmembrane region" description="Helical" evidence="5">
    <location>
        <begin position="486"/>
        <end position="505"/>
    </location>
</feature>
<evidence type="ECO:0000313" key="6">
    <source>
        <dbReference type="EMBL" id="CAH0536097.1"/>
    </source>
</evidence>
<keyword evidence="4 5" id="KW-0472">Membrane</keyword>
<dbReference type="InterPro" id="IPR002293">
    <property type="entry name" value="AA/rel_permease1"/>
</dbReference>
<evidence type="ECO:0000313" key="7">
    <source>
        <dbReference type="Proteomes" id="UP000838748"/>
    </source>
</evidence>
<dbReference type="Gene3D" id="1.20.1740.10">
    <property type="entry name" value="Amino acid/polyamine transporter I"/>
    <property type="match status" value="1"/>
</dbReference>
<keyword evidence="2 5" id="KW-0812">Transmembrane</keyword>
<reference evidence="6" key="1">
    <citation type="submission" date="2021-11" db="EMBL/GenBank/DDBJ databases">
        <authorList>
            <person name="Rodrigo-Torres L."/>
            <person name="Arahal R. D."/>
            <person name="Lucena T."/>
        </authorList>
    </citation>
    <scope>NUCLEOTIDE SEQUENCE</scope>
    <source>
        <strain evidence="6">CECT 7928</strain>
    </source>
</reference>
<dbReference type="EMBL" id="CAKLDM010000001">
    <property type="protein sequence ID" value="CAH0536097.1"/>
    <property type="molecule type" value="Genomic_DNA"/>
</dbReference>
<feature type="transmembrane region" description="Helical" evidence="5">
    <location>
        <begin position="159"/>
        <end position="177"/>
    </location>
</feature>
<dbReference type="Proteomes" id="UP000838748">
    <property type="component" value="Unassembled WGS sequence"/>
</dbReference>
<feature type="transmembrane region" description="Helical" evidence="5">
    <location>
        <begin position="403"/>
        <end position="421"/>
    </location>
</feature>